<proteinExistence type="predicted"/>
<accession>A0ABU6IT77</accession>
<keyword evidence="2" id="KW-1185">Reference proteome</keyword>
<comment type="caution">
    <text evidence="1">The sequence shown here is derived from an EMBL/GenBank/DDBJ whole genome shotgun (WGS) entry which is preliminary data.</text>
</comment>
<dbReference type="Proteomes" id="UP001355298">
    <property type="component" value="Unassembled WGS sequence"/>
</dbReference>
<name>A0ABU6IT77_9FLAO</name>
<gene>
    <name evidence="1" type="ORF">VOP03_12645</name>
</gene>
<sequence>MYPSIPNPVDLKRICKAYTALEAILILNQMIGNSRYKKNHDNPKGENFSFFLEFNMHMGIVFGEQGTCIVGFYYDCDLIDRFEDAHKEILRKEEELERKKHKWWMFKKFEPKPVWDIFYNVDDLSVEIEKLMEEPVIDRTSFCAW</sequence>
<evidence type="ECO:0000313" key="1">
    <source>
        <dbReference type="EMBL" id="MEC4266199.1"/>
    </source>
</evidence>
<dbReference type="EMBL" id="JAYMGW010000011">
    <property type="protein sequence ID" value="MEC4266199.1"/>
    <property type="molecule type" value="Genomic_DNA"/>
</dbReference>
<protein>
    <submittedName>
        <fullName evidence="1">Uncharacterized protein</fullName>
    </submittedName>
</protein>
<reference evidence="1 2" key="1">
    <citation type="submission" date="2024-01" db="EMBL/GenBank/DDBJ databases">
        <title>The strains designed SYSU M86414 and SYSU M84420 isolated from the marine sediment in San Sha City (Hainan Province, China).</title>
        <authorList>
            <person name="Guo D."/>
        </authorList>
    </citation>
    <scope>NUCLEOTIDE SEQUENCE [LARGE SCALE GENOMIC DNA]</scope>
    <source>
        <strain evidence="1 2">SYSU M84420</strain>
    </source>
</reference>
<dbReference type="RefSeq" id="WP_326279130.1">
    <property type="nucleotide sequence ID" value="NZ_JAYKYV010000011.1"/>
</dbReference>
<organism evidence="1 2">
    <name type="scientific">Flagellimonas halotolerans</name>
    <dbReference type="NCBI Taxonomy" id="3112164"/>
    <lineage>
        <taxon>Bacteria</taxon>
        <taxon>Pseudomonadati</taxon>
        <taxon>Bacteroidota</taxon>
        <taxon>Flavobacteriia</taxon>
        <taxon>Flavobacteriales</taxon>
        <taxon>Flavobacteriaceae</taxon>
        <taxon>Flagellimonas</taxon>
    </lineage>
</organism>
<evidence type="ECO:0000313" key="2">
    <source>
        <dbReference type="Proteomes" id="UP001355298"/>
    </source>
</evidence>